<accession>A0ABS2ENK1</accession>
<protein>
    <submittedName>
        <fullName evidence="5">DnaD domain protein</fullName>
    </submittedName>
</protein>
<dbReference type="InterPro" id="IPR006343">
    <property type="entry name" value="DnaB/C_C"/>
</dbReference>
<evidence type="ECO:0000259" key="4">
    <source>
        <dbReference type="Pfam" id="PF25888"/>
    </source>
</evidence>
<evidence type="ECO:0000313" key="5">
    <source>
        <dbReference type="EMBL" id="MBM6753940.1"/>
    </source>
</evidence>
<dbReference type="InterPro" id="IPR058660">
    <property type="entry name" value="WHD_DnaB"/>
</dbReference>
<dbReference type="Pfam" id="PF25888">
    <property type="entry name" value="WHD_DnaB"/>
    <property type="match status" value="1"/>
</dbReference>
<sequence length="457" mass="51393">MIERAPITPKTGYLVSANSKFVGLFQTSFLPFYQPLLGADALGLFLALSDLVKPNPVLAKRQLVSTLLVRLNIGLPAFSRALDRLEGLGLIKTYQLSDELGVTLVFEVQPPLTPVELINDDLLSVLLLQQVGANEFNHLVQRAKENFFDPSQLKQVTKSFFTVFKPDPSTQAKDDQAITEARQSLPTDQTPSLSVPTENFDFNFFLRQADSLGVPEDQLREAQKLILTEHRLYGFDELQLANLAARATDLATNTFRQLTFKNEVQRASQPVQTKLQVVSDNEDVTGFSQPMRELVQLADRLAPVPFLKQIKEQKGGFVTPAEQRVLMEIGRNSNLPGSVLNVLTWYLLVDQGMDNLVANLAISIASSWQSKGINSAAQALRQAQSHQKKQRERFEQRQNRHSSNYSNKRPRIKEELPEWAKKSDHPTKGKKGGEVDPKRVAEMKKMLADMKKHHKNN</sequence>
<evidence type="ECO:0000256" key="2">
    <source>
        <dbReference type="SAM" id="MobiDB-lite"/>
    </source>
</evidence>
<evidence type="ECO:0000256" key="1">
    <source>
        <dbReference type="ARBA" id="ARBA00093462"/>
    </source>
</evidence>
<feature type="domain" description="DnaB/C C-terminal" evidence="3">
    <location>
        <begin position="308"/>
        <end position="380"/>
    </location>
</feature>
<dbReference type="Proteomes" id="UP000776629">
    <property type="component" value="Unassembled WGS sequence"/>
</dbReference>
<dbReference type="EMBL" id="JACJJQ010000013">
    <property type="protein sequence ID" value="MBM6753940.1"/>
    <property type="molecule type" value="Genomic_DNA"/>
</dbReference>
<feature type="compositionally biased region" description="Basic and acidic residues" evidence="2">
    <location>
        <begin position="412"/>
        <end position="439"/>
    </location>
</feature>
<organism evidence="5 6">
    <name type="scientific">Limosilactobacillus alvi</name>
    <dbReference type="NCBI Taxonomy" id="990412"/>
    <lineage>
        <taxon>Bacteria</taxon>
        <taxon>Bacillati</taxon>
        <taxon>Bacillota</taxon>
        <taxon>Bacilli</taxon>
        <taxon>Lactobacillales</taxon>
        <taxon>Lactobacillaceae</taxon>
        <taxon>Limosilactobacillus</taxon>
    </lineage>
</organism>
<dbReference type="Pfam" id="PF07261">
    <property type="entry name" value="DnaB_2"/>
    <property type="match status" value="1"/>
</dbReference>
<comment type="caution">
    <text evidence="5">The sequence shown here is derived from an EMBL/GenBank/DDBJ whole genome shotgun (WGS) entry which is preliminary data.</text>
</comment>
<evidence type="ECO:0000313" key="6">
    <source>
        <dbReference type="Proteomes" id="UP000776629"/>
    </source>
</evidence>
<proteinExistence type="inferred from homology"/>
<keyword evidence="6" id="KW-1185">Reference proteome</keyword>
<reference evidence="5 6" key="1">
    <citation type="journal article" date="2021" name="Sci. Rep.">
        <title>The distribution of antibiotic resistance genes in chicken gut microbiota commensals.</title>
        <authorList>
            <person name="Juricova H."/>
            <person name="Matiasovicova J."/>
            <person name="Kubasova T."/>
            <person name="Cejkova D."/>
            <person name="Rychlik I."/>
        </authorList>
    </citation>
    <scope>NUCLEOTIDE SEQUENCE [LARGE SCALE GENOMIC DNA]</scope>
    <source>
        <strain evidence="5 6">An810</strain>
    </source>
</reference>
<evidence type="ECO:0000259" key="3">
    <source>
        <dbReference type="Pfam" id="PF07261"/>
    </source>
</evidence>
<comment type="similarity">
    <text evidence="1">Belongs to the DnaB/DnaD family.</text>
</comment>
<gene>
    <name evidence="5" type="ORF">H5993_04085</name>
</gene>
<feature type="region of interest" description="Disordered" evidence="2">
    <location>
        <begin position="384"/>
        <end position="439"/>
    </location>
</feature>
<name>A0ABS2ENK1_9LACO</name>
<feature type="domain" description="Replicative helicase loading/DNA remodeling protein DnaB N-terminal winged helix" evidence="4">
    <location>
        <begin position="22"/>
        <end position="251"/>
    </location>
</feature>